<dbReference type="GO" id="GO:0004803">
    <property type="term" value="F:transposase activity"/>
    <property type="evidence" value="ECO:0007669"/>
    <property type="project" value="InterPro"/>
</dbReference>
<dbReference type="NCBIfam" id="NF033542">
    <property type="entry name" value="transpos_IS110"/>
    <property type="match status" value="1"/>
</dbReference>
<evidence type="ECO:0000313" key="4">
    <source>
        <dbReference type="Proteomes" id="UP000315816"/>
    </source>
</evidence>
<reference evidence="3 4" key="1">
    <citation type="submission" date="2019-06" db="EMBL/GenBank/DDBJ databases">
        <title>A novel species of marine bacteria.</title>
        <authorList>
            <person name="Wang Y."/>
        </authorList>
    </citation>
    <scope>NUCLEOTIDE SEQUENCE [LARGE SCALE GENOMIC DNA]</scope>
    <source>
        <strain evidence="3 4">MA1-10</strain>
    </source>
</reference>
<accession>A0A545SYE7</accession>
<feature type="domain" description="Transposase IS116/IS110/IS902 C-terminal" evidence="2">
    <location>
        <begin position="233"/>
        <end position="317"/>
    </location>
</feature>
<evidence type="ECO:0000313" key="3">
    <source>
        <dbReference type="EMBL" id="TQV69981.1"/>
    </source>
</evidence>
<name>A0A545SYE7_9RHOB</name>
<protein>
    <submittedName>
        <fullName evidence="3">IS110 family transposase</fullName>
    </submittedName>
</protein>
<dbReference type="Pfam" id="PF02371">
    <property type="entry name" value="Transposase_20"/>
    <property type="match status" value="1"/>
</dbReference>
<gene>
    <name evidence="3" type="ORF">FIL88_01005</name>
</gene>
<dbReference type="RefSeq" id="WP_142851962.1">
    <property type="nucleotide sequence ID" value="NZ_FXWW01000001.1"/>
</dbReference>
<dbReference type="InterPro" id="IPR002525">
    <property type="entry name" value="Transp_IS110-like_N"/>
</dbReference>
<comment type="caution">
    <text evidence="3">The sequence shown here is derived from an EMBL/GenBank/DDBJ whole genome shotgun (WGS) entry which is preliminary data.</text>
</comment>
<evidence type="ECO:0000259" key="1">
    <source>
        <dbReference type="Pfam" id="PF01548"/>
    </source>
</evidence>
<dbReference type="Proteomes" id="UP000315816">
    <property type="component" value="Unassembled WGS sequence"/>
</dbReference>
<dbReference type="InterPro" id="IPR003346">
    <property type="entry name" value="Transposase_20"/>
</dbReference>
<feature type="domain" description="Transposase IS110-like N-terminal" evidence="1">
    <location>
        <begin position="22"/>
        <end position="164"/>
    </location>
</feature>
<dbReference type="EMBL" id="VICH01000002">
    <property type="protein sequence ID" value="TQV69981.1"/>
    <property type="molecule type" value="Genomic_DNA"/>
</dbReference>
<dbReference type="GO" id="GO:0006313">
    <property type="term" value="P:DNA transposition"/>
    <property type="evidence" value="ECO:0007669"/>
    <property type="project" value="InterPro"/>
</dbReference>
<sequence>MVKKATRISRFVAAVEDQPVVVGLDVHKKTYSVALFSKEDGLVESYTCPSGEAALAHQLTELGINLEHIVYESGPTGFALSRVLTDAGFDVSIIAASRISRGYAAAAKNDRLDAVKLATYYARGLLRPIAVPTVEQEGYRALVRRRKRIAESRGKIKQKIKGFLLASGIDEPDSIQKWSLAASADLTALDVPPQHHMALASMVREYLFLLSEDKMLRAEIRTATKRMHPEPYKRLTSIVGVGETAATSFLAELFSPERFNRPEEVTSYLGLAPVVSPSGGSAARARIKPVGQKRLRGILVEAAWQWTWRDPEAKELYNRHFAKHGIGQKAIVAVARKLATKLWRLAMEARPASMGDAASGARSA</sequence>
<evidence type="ECO:0000259" key="2">
    <source>
        <dbReference type="Pfam" id="PF02371"/>
    </source>
</evidence>
<dbReference type="PANTHER" id="PTHR33055">
    <property type="entry name" value="TRANSPOSASE FOR INSERTION SEQUENCE ELEMENT IS1111A"/>
    <property type="match status" value="1"/>
</dbReference>
<dbReference type="Pfam" id="PF01548">
    <property type="entry name" value="DEDD_Tnp_IS110"/>
    <property type="match status" value="1"/>
</dbReference>
<organism evidence="3 4">
    <name type="scientific">Aliiroseovarius halocynthiae</name>
    <dbReference type="NCBI Taxonomy" id="985055"/>
    <lineage>
        <taxon>Bacteria</taxon>
        <taxon>Pseudomonadati</taxon>
        <taxon>Pseudomonadota</taxon>
        <taxon>Alphaproteobacteria</taxon>
        <taxon>Rhodobacterales</taxon>
        <taxon>Paracoccaceae</taxon>
        <taxon>Aliiroseovarius</taxon>
    </lineage>
</organism>
<dbReference type="OrthoDB" id="8261795at2"/>
<dbReference type="PANTHER" id="PTHR33055:SF13">
    <property type="entry name" value="TRANSPOSASE"/>
    <property type="match status" value="1"/>
</dbReference>
<dbReference type="AlphaFoldDB" id="A0A545SYE7"/>
<keyword evidence="4" id="KW-1185">Reference proteome</keyword>
<dbReference type="GO" id="GO:0003677">
    <property type="term" value="F:DNA binding"/>
    <property type="evidence" value="ECO:0007669"/>
    <property type="project" value="InterPro"/>
</dbReference>
<proteinExistence type="predicted"/>
<dbReference type="InterPro" id="IPR047650">
    <property type="entry name" value="Transpos_IS110"/>
</dbReference>